<dbReference type="Pfam" id="PF00437">
    <property type="entry name" value="T2SSE"/>
    <property type="match status" value="1"/>
</dbReference>
<dbReference type="GO" id="GO:0005524">
    <property type="term" value="F:ATP binding"/>
    <property type="evidence" value="ECO:0007669"/>
    <property type="project" value="UniProtKB-KW"/>
</dbReference>
<feature type="domain" description="Bacterial type II secretion system protein E" evidence="4">
    <location>
        <begin position="385"/>
        <end position="399"/>
    </location>
</feature>
<keyword evidence="3" id="KW-0067">ATP-binding</keyword>
<dbReference type="Proteomes" id="UP000034054">
    <property type="component" value="Unassembled WGS sequence"/>
</dbReference>
<evidence type="ECO:0000313" key="6">
    <source>
        <dbReference type="Proteomes" id="UP000034054"/>
    </source>
</evidence>
<dbReference type="PANTHER" id="PTHR30258">
    <property type="entry name" value="TYPE II SECRETION SYSTEM PROTEIN GSPE-RELATED"/>
    <property type="match status" value="1"/>
</dbReference>
<organism evidence="5 6">
    <name type="scientific">Candidatus Uhrbacteria bacterium GW2011_GWA2_52_8d</name>
    <dbReference type="NCBI Taxonomy" id="1618979"/>
    <lineage>
        <taxon>Bacteria</taxon>
        <taxon>Candidatus Uhriibacteriota</taxon>
    </lineage>
</organism>
<evidence type="ECO:0000256" key="2">
    <source>
        <dbReference type="ARBA" id="ARBA00022741"/>
    </source>
</evidence>
<dbReference type="CDD" id="cd01129">
    <property type="entry name" value="PulE-GspE-like"/>
    <property type="match status" value="1"/>
</dbReference>
<protein>
    <submittedName>
        <fullName evidence="5">General secretion pathway protein E (Type II traffic warden ATPase)(Cholera toxin secretion protein EpsE)</fullName>
    </submittedName>
</protein>
<evidence type="ECO:0000313" key="5">
    <source>
        <dbReference type="EMBL" id="KKW33153.1"/>
    </source>
</evidence>
<dbReference type="InterPro" id="IPR037257">
    <property type="entry name" value="T2SS_E_N_sf"/>
</dbReference>
<comment type="caution">
    <text evidence="5">The sequence shown here is derived from an EMBL/GenBank/DDBJ whole genome shotgun (WGS) entry which is preliminary data.</text>
</comment>
<evidence type="ECO:0000256" key="1">
    <source>
        <dbReference type="ARBA" id="ARBA00006611"/>
    </source>
</evidence>
<dbReference type="SMART" id="SM00382">
    <property type="entry name" value="AAA"/>
    <property type="match status" value="1"/>
</dbReference>
<dbReference type="GO" id="GO:0016887">
    <property type="term" value="F:ATP hydrolysis activity"/>
    <property type="evidence" value="ECO:0007669"/>
    <property type="project" value="TreeGrafter"/>
</dbReference>
<dbReference type="FunFam" id="3.40.50.300:FF:000398">
    <property type="entry name" value="Type IV pilus assembly ATPase PilB"/>
    <property type="match status" value="1"/>
</dbReference>
<dbReference type="InterPro" id="IPR027417">
    <property type="entry name" value="P-loop_NTPase"/>
</dbReference>
<sequence length="580" mass="64070">MSNDIQSIEGLLKYTGANAPTQTPSQGGERTTVEKFEEKMHDVRLKEKEMEAQVQAKASGVSYVNLKGFPISPEALRLIPQERAESLKTVCFLFTGPEIRLASVNPADQGVKDLLFELQERHKANGGIYKISGESLRVAIKAYDALPKIKEIVKGVKVTNDELEKFKKQLTQFADIQRVMDHASVTDIMTIIMAAGLQFSTSDVHVEAEQEKIAVRFRIDGILQEVATLPHNFWKKIVARIKLISGLKINITDRPQDGRFTIFLKEGDADVRVSAIPTTWGESVVMRILKPGSINVEFEQLGYRPLAATRLLKEIQKPHGMIMTTGPTGSGKTTTLYAILRKLNTSDVKIITLEDPIEYKLEGINQSQIDHSKNYTFAGGLRSILRQDPDIVMVGEIRDLETAEVAINAALTGHLMLSTLHTNDAAGAIPRFISMGVKPFLLAPALNAIIGQRLIRKICESCKEIVTPLPEQLELVKKTVAQIPAASGEKIPPESEWKFYKGKGCEACNKTGYKGRLGLYEILTMTESVKASLSESISEYQVRELAKEQGMTTILQDGILKVLDGITTVEEVSRVAGQAE</sequence>
<keyword evidence="2" id="KW-0547">Nucleotide-binding</keyword>
<dbReference type="PROSITE" id="PS00662">
    <property type="entry name" value="T2SP_E"/>
    <property type="match status" value="1"/>
</dbReference>
<dbReference type="PATRIC" id="fig|1618979.3.peg.157"/>
<comment type="similarity">
    <text evidence="1">Belongs to the GSP E family.</text>
</comment>
<dbReference type="Gene3D" id="3.40.50.300">
    <property type="entry name" value="P-loop containing nucleotide triphosphate hydrolases"/>
    <property type="match status" value="1"/>
</dbReference>
<dbReference type="SUPFAM" id="SSF160246">
    <property type="entry name" value="EspE N-terminal domain-like"/>
    <property type="match status" value="1"/>
</dbReference>
<reference evidence="5 6" key="1">
    <citation type="journal article" date="2015" name="Nature">
        <title>rRNA introns, odd ribosomes, and small enigmatic genomes across a large radiation of phyla.</title>
        <authorList>
            <person name="Brown C.T."/>
            <person name="Hug L.A."/>
            <person name="Thomas B.C."/>
            <person name="Sharon I."/>
            <person name="Castelle C.J."/>
            <person name="Singh A."/>
            <person name="Wilkins M.J."/>
            <person name="Williams K.H."/>
            <person name="Banfield J.F."/>
        </authorList>
    </citation>
    <scope>NUCLEOTIDE SEQUENCE [LARGE SCALE GENOMIC DNA]</scope>
</reference>
<dbReference type="GO" id="GO:0005886">
    <property type="term" value="C:plasma membrane"/>
    <property type="evidence" value="ECO:0007669"/>
    <property type="project" value="TreeGrafter"/>
</dbReference>
<dbReference type="Gene3D" id="3.30.450.90">
    <property type="match status" value="1"/>
</dbReference>
<accession>A0A0G1XPK4</accession>
<dbReference type="SUPFAM" id="SSF52540">
    <property type="entry name" value="P-loop containing nucleoside triphosphate hydrolases"/>
    <property type="match status" value="1"/>
</dbReference>
<proteinExistence type="inferred from homology"/>
<gene>
    <name evidence="5" type="ORF">UY76_C0008G0026</name>
</gene>
<dbReference type="EMBL" id="LCRH01000008">
    <property type="protein sequence ID" value="KKW33153.1"/>
    <property type="molecule type" value="Genomic_DNA"/>
</dbReference>
<dbReference type="InterPro" id="IPR001482">
    <property type="entry name" value="T2SS/T4SS_dom"/>
</dbReference>
<dbReference type="InterPro" id="IPR003593">
    <property type="entry name" value="AAA+_ATPase"/>
</dbReference>
<evidence type="ECO:0000256" key="3">
    <source>
        <dbReference type="ARBA" id="ARBA00022840"/>
    </source>
</evidence>
<name>A0A0G1XPK4_9BACT</name>
<evidence type="ECO:0000259" key="4">
    <source>
        <dbReference type="PROSITE" id="PS00662"/>
    </source>
</evidence>
<dbReference type="PANTHER" id="PTHR30258:SF1">
    <property type="entry name" value="PROTEIN TRANSPORT PROTEIN HOFB HOMOLOG"/>
    <property type="match status" value="1"/>
</dbReference>
<dbReference type="AlphaFoldDB" id="A0A0G1XPK4"/>